<dbReference type="KEGG" id="bcib:IM45_584"/>
<dbReference type="Proteomes" id="UP000067325">
    <property type="component" value="Chromosome"/>
</dbReference>
<organism evidence="1 2">
    <name type="scientific">Candidatus Palibaumannia cicadellinicola</name>
    <dbReference type="NCBI Taxonomy" id="186490"/>
    <lineage>
        <taxon>Bacteria</taxon>
        <taxon>Pseudomonadati</taxon>
        <taxon>Pseudomonadota</taxon>
        <taxon>Gammaproteobacteria</taxon>
        <taxon>Candidatus Palibaumannia</taxon>
    </lineage>
</organism>
<gene>
    <name evidence="1" type="ORF">IM45_584</name>
</gene>
<accession>A0A088NAL0</accession>
<dbReference type="AlphaFoldDB" id="A0A088NAL0"/>
<reference evidence="1 2" key="1">
    <citation type="journal article" date="2014" name="MBio">
        <title>Differential genome evolution between companion symbionts in an insect-bacterial symbiosis.</title>
        <authorList>
            <person name="Bennett G.M."/>
            <person name="McCutcheon J.P."/>
            <person name="MacDonald B.R."/>
            <person name="Romanovicz D."/>
            <person name="Moran N.A."/>
        </authorList>
    </citation>
    <scope>NUCLEOTIDE SEQUENCE [LARGE SCALE GENOMIC DNA]</scope>
    <source>
        <strain evidence="1 2">BGSS</strain>
    </source>
</reference>
<evidence type="ECO:0000313" key="2">
    <source>
        <dbReference type="Proteomes" id="UP000067325"/>
    </source>
</evidence>
<sequence length="43" mass="4747">MLMSAPEQEKATCSESYVIREKSIPVDCRSKKDTGISIAALKM</sequence>
<proteinExistence type="predicted"/>
<protein>
    <submittedName>
        <fullName evidence="1">Uncharacterized protein</fullName>
    </submittedName>
</protein>
<dbReference type="EMBL" id="CP008985">
    <property type="protein sequence ID" value="AIN47168.1"/>
    <property type="molecule type" value="Genomic_DNA"/>
</dbReference>
<name>A0A088NAL0_9GAMM</name>
<evidence type="ECO:0000313" key="1">
    <source>
        <dbReference type="EMBL" id="AIN47168.1"/>
    </source>
</evidence>